<dbReference type="InterPro" id="IPR001509">
    <property type="entry name" value="Epimerase_deHydtase"/>
</dbReference>
<organism evidence="3 4">
    <name type="scientific">Actinoalloteichus fjordicus</name>
    <dbReference type="NCBI Taxonomy" id="1612552"/>
    <lineage>
        <taxon>Bacteria</taxon>
        <taxon>Bacillati</taxon>
        <taxon>Actinomycetota</taxon>
        <taxon>Actinomycetes</taxon>
        <taxon>Pseudonocardiales</taxon>
        <taxon>Pseudonocardiaceae</taxon>
        <taxon>Actinoalloteichus</taxon>
    </lineage>
</organism>
<dbReference type="InterPro" id="IPR036291">
    <property type="entry name" value="NAD(P)-bd_dom_sf"/>
</dbReference>
<dbReference type="Gene3D" id="3.90.25.10">
    <property type="entry name" value="UDP-galactose 4-epimerase, domain 1"/>
    <property type="match status" value="1"/>
</dbReference>
<dbReference type="EC" id="4.2.1.46" evidence="3"/>
<evidence type="ECO:0000313" key="3">
    <source>
        <dbReference type="EMBL" id="APU15205.1"/>
    </source>
</evidence>
<dbReference type="AlphaFoldDB" id="A0AAC9LF78"/>
<keyword evidence="4" id="KW-1185">Reference proteome</keyword>
<dbReference type="PANTHER" id="PTHR43000">
    <property type="entry name" value="DTDP-D-GLUCOSE 4,6-DEHYDRATASE-RELATED"/>
    <property type="match status" value="1"/>
</dbReference>
<evidence type="ECO:0000256" key="1">
    <source>
        <dbReference type="ARBA" id="ARBA00007637"/>
    </source>
</evidence>
<feature type="domain" description="NAD-dependent epimerase/dehydratase" evidence="2">
    <location>
        <begin position="4"/>
        <end position="219"/>
    </location>
</feature>
<accession>A0AAC9LF78</accession>
<keyword evidence="3" id="KW-0456">Lyase</keyword>
<dbReference type="SUPFAM" id="SSF51735">
    <property type="entry name" value="NAD(P)-binding Rossmann-fold domains"/>
    <property type="match status" value="1"/>
</dbReference>
<evidence type="ECO:0000259" key="2">
    <source>
        <dbReference type="Pfam" id="PF01370"/>
    </source>
</evidence>
<proteinExistence type="inferred from homology"/>
<dbReference type="EMBL" id="CP016076">
    <property type="protein sequence ID" value="APU15205.1"/>
    <property type="molecule type" value="Genomic_DNA"/>
</dbReference>
<name>A0AAC9LF78_9PSEU</name>
<dbReference type="KEGG" id="acad:UA74_15765"/>
<reference evidence="4" key="1">
    <citation type="submission" date="2016-06" db="EMBL/GenBank/DDBJ databases">
        <title>Complete genome sequence of Actinoalloteichus fjordicus DSM 46855 (=ADI127-17), type strain of the new species Actinoalloteichus fjordicus.</title>
        <authorList>
            <person name="Ruckert C."/>
            <person name="Nouioui I."/>
            <person name="Willmese J."/>
            <person name="van Wezel G."/>
            <person name="Klenk H.-P."/>
            <person name="Kalinowski J."/>
            <person name="Zotchev S.B."/>
        </authorList>
    </citation>
    <scope>NUCLEOTIDE SEQUENCE [LARGE SCALE GENOMIC DNA]</scope>
    <source>
        <strain evidence="4">ADI127-7</strain>
    </source>
</reference>
<dbReference type="GO" id="GO:0008460">
    <property type="term" value="F:dTDP-glucose 4,6-dehydratase activity"/>
    <property type="evidence" value="ECO:0007669"/>
    <property type="project" value="UniProtKB-EC"/>
</dbReference>
<dbReference type="Pfam" id="PF01370">
    <property type="entry name" value="Epimerase"/>
    <property type="match status" value="1"/>
</dbReference>
<evidence type="ECO:0000313" key="4">
    <source>
        <dbReference type="Proteomes" id="UP000185511"/>
    </source>
</evidence>
<dbReference type="Proteomes" id="UP000185511">
    <property type="component" value="Chromosome"/>
</dbReference>
<dbReference type="Gene3D" id="3.40.50.720">
    <property type="entry name" value="NAD(P)-binding Rossmann-like Domain"/>
    <property type="match status" value="1"/>
</dbReference>
<comment type="similarity">
    <text evidence="1">Belongs to the NAD(P)-dependent epimerase/dehydratase family.</text>
</comment>
<dbReference type="RefSeq" id="WP_075764650.1">
    <property type="nucleotide sequence ID" value="NZ_CP016076.1"/>
</dbReference>
<sequence length="303" mass="32196">MELLITGAAGFIGSALTQALRTAGHTVAAVDDLSVTSPRPHPDDLQIRDVRSLTPHELGGVDTVVHLAAHKSVPASFDVGGFEHNVAVDRHLIHAFAASNARRLLLASSCEVYGQQAGALAEAASHAPRSPYAAGKAATEHLADIYRPRLGEGRHFGIVRFFNTFGPHEDGDAVVPAFLDAATEDRPLTIEGDGNQSRDLTHIDDAITMLTRILNAPTLLPVVNCGSGRGVSIRALADAAIHAVGRGTITHTAARPNEISSFLASTTLFTRVYGHIEHRPLDQALADTLYQRTRAWTPAGASR</sequence>
<gene>
    <name evidence="3" type="ORF">UA74_15765</name>
</gene>
<protein>
    <submittedName>
        <fullName evidence="3">Nucleoside-diphosphate-sugar epimerase</fullName>
        <ecNumber evidence="3">4.2.1.46</ecNumber>
    </submittedName>
</protein>